<dbReference type="Gene3D" id="3.30.200.20">
    <property type="entry name" value="Phosphorylase Kinase, domain 1"/>
    <property type="match status" value="1"/>
</dbReference>
<dbReference type="VEuPathDB" id="VectorBase:ASTEI20_035390"/>
<protein>
    <submittedName>
        <fullName evidence="1">Uncharacterized protein</fullName>
    </submittedName>
</protein>
<keyword evidence="2" id="KW-1185">Reference proteome</keyword>
<reference evidence="2" key="1">
    <citation type="journal article" date="2014" name="Genome Biol.">
        <title>Genome analysis of a major urban malaria vector mosquito, Anopheles stephensi.</title>
        <authorList>
            <person name="Jiang X."/>
            <person name="Peery A."/>
            <person name="Hall A.B."/>
            <person name="Sharma A."/>
            <person name="Chen X.G."/>
            <person name="Waterhouse R.M."/>
            <person name="Komissarov A."/>
            <person name="Riehle M.M."/>
            <person name="Shouche Y."/>
            <person name="Sharakhova M.V."/>
            <person name="Lawson D."/>
            <person name="Pakpour N."/>
            <person name="Arensburger P."/>
            <person name="Davidson V.L."/>
            <person name="Eiglmeier K."/>
            <person name="Emrich S."/>
            <person name="George P."/>
            <person name="Kennedy R.C."/>
            <person name="Mane S.P."/>
            <person name="Maslen G."/>
            <person name="Oringanje C."/>
            <person name="Qi Y."/>
            <person name="Settlage R."/>
            <person name="Tojo M."/>
            <person name="Tubio J.M."/>
            <person name="Unger M.F."/>
            <person name="Wang B."/>
            <person name="Vernick K.D."/>
            <person name="Ribeiro J.M."/>
            <person name="James A.A."/>
            <person name="Michel K."/>
            <person name="Riehle M.A."/>
            <person name="Luckhart S."/>
            <person name="Sharakhov I.V."/>
            <person name="Tu Z."/>
        </authorList>
    </citation>
    <scope>NUCLEOTIDE SEQUENCE [LARGE SCALE GENOMIC DNA]</scope>
    <source>
        <strain evidence="2">Indian</strain>
    </source>
</reference>
<dbReference type="STRING" id="30069.A0A182YST7"/>
<dbReference type="InterPro" id="IPR011009">
    <property type="entry name" value="Kinase-like_dom_sf"/>
</dbReference>
<dbReference type="EnsemblMetazoa" id="ASTEI11523-RA">
    <property type="protein sequence ID" value="ASTEI11523-PA"/>
    <property type="gene ID" value="ASTEI11523"/>
</dbReference>
<dbReference type="SUPFAM" id="SSF56112">
    <property type="entry name" value="Protein kinase-like (PK-like)"/>
    <property type="match status" value="1"/>
</dbReference>
<accession>A0A182YST7</accession>
<name>A0A182YST7_ANOST</name>
<dbReference type="AlphaFoldDB" id="A0A182YST7"/>
<dbReference type="Proteomes" id="UP000076408">
    <property type="component" value="Unassembled WGS sequence"/>
</dbReference>
<evidence type="ECO:0000313" key="1">
    <source>
        <dbReference type="EnsemblMetazoa" id="ASTEI11523-PA"/>
    </source>
</evidence>
<dbReference type="VEuPathDB" id="VectorBase:ASTEI11523"/>
<sequence length="92" mass="10772">MDDGAQHGVERDQHWYALKVLQKSTIVLSNAVGQVRDEVKIQTICGHHPFIVPCVDYWQNRTCIFLCKYRGGGCKHTWYTNYTNTWFCFCKI</sequence>
<evidence type="ECO:0000313" key="2">
    <source>
        <dbReference type="Proteomes" id="UP000076408"/>
    </source>
</evidence>
<reference evidence="1" key="2">
    <citation type="submission" date="2020-05" db="UniProtKB">
        <authorList>
            <consortium name="EnsemblMetazoa"/>
        </authorList>
    </citation>
    <scope>IDENTIFICATION</scope>
    <source>
        <strain evidence="1">Indian</strain>
    </source>
</reference>
<proteinExistence type="predicted"/>
<organism evidence="1 2">
    <name type="scientific">Anopheles stephensi</name>
    <name type="common">Indo-Pakistan malaria mosquito</name>
    <dbReference type="NCBI Taxonomy" id="30069"/>
    <lineage>
        <taxon>Eukaryota</taxon>
        <taxon>Metazoa</taxon>
        <taxon>Ecdysozoa</taxon>
        <taxon>Arthropoda</taxon>
        <taxon>Hexapoda</taxon>
        <taxon>Insecta</taxon>
        <taxon>Pterygota</taxon>
        <taxon>Neoptera</taxon>
        <taxon>Endopterygota</taxon>
        <taxon>Diptera</taxon>
        <taxon>Nematocera</taxon>
        <taxon>Culicoidea</taxon>
        <taxon>Culicidae</taxon>
        <taxon>Anophelinae</taxon>
        <taxon>Anopheles</taxon>
    </lineage>
</organism>